<dbReference type="Proteomes" id="UP000507470">
    <property type="component" value="Unassembled WGS sequence"/>
</dbReference>
<dbReference type="PANTHER" id="PTHR34605:SF3">
    <property type="entry name" value="P CELL-TYPE AGGLUTINATION PROTEIN MAP4-LIKE-RELATED"/>
    <property type="match status" value="1"/>
</dbReference>
<gene>
    <name evidence="3" type="ORF">MCOR_3843</name>
</gene>
<dbReference type="InterPro" id="IPR002104">
    <property type="entry name" value="Integrase_catalytic"/>
</dbReference>
<dbReference type="InterPro" id="IPR013762">
    <property type="entry name" value="Integrase-like_cat_sf"/>
</dbReference>
<evidence type="ECO:0000256" key="1">
    <source>
        <dbReference type="ARBA" id="ARBA00023172"/>
    </source>
</evidence>
<dbReference type="EMBL" id="CACVKT020000707">
    <property type="protein sequence ID" value="CAC5361890.1"/>
    <property type="molecule type" value="Genomic_DNA"/>
</dbReference>
<dbReference type="InterPro" id="IPR052925">
    <property type="entry name" value="Phage_Integrase-like_Recomb"/>
</dbReference>
<evidence type="ECO:0000313" key="3">
    <source>
        <dbReference type="EMBL" id="CAC5361890.1"/>
    </source>
</evidence>
<evidence type="ECO:0000259" key="2">
    <source>
        <dbReference type="PROSITE" id="PS51898"/>
    </source>
</evidence>
<reference evidence="3 4" key="1">
    <citation type="submission" date="2020-06" db="EMBL/GenBank/DDBJ databases">
        <authorList>
            <person name="Li R."/>
            <person name="Bekaert M."/>
        </authorList>
    </citation>
    <scope>NUCLEOTIDE SEQUENCE [LARGE SCALE GENOMIC DNA]</scope>
    <source>
        <strain evidence="4">wild</strain>
    </source>
</reference>
<dbReference type="Pfam" id="PF00589">
    <property type="entry name" value="Phage_integrase"/>
    <property type="match status" value="1"/>
</dbReference>
<name>A0A6J8A3T2_MYTCO</name>
<dbReference type="AlphaFoldDB" id="A0A6J8A3T2"/>
<dbReference type="OrthoDB" id="421668at2759"/>
<dbReference type="PROSITE" id="PS51898">
    <property type="entry name" value="TYR_RECOMBINASE"/>
    <property type="match status" value="1"/>
</dbReference>
<dbReference type="GO" id="GO:0015074">
    <property type="term" value="P:DNA integration"/>
    <property type="evidence" value="ECO:0007669"/>
    <property type="project" value="InterPro"/>
</dbReference>
<organism evidence="3 4">
    <name type="scientific">Mytilus coruscus</name>
    <name type="common">Sea mussel</name>
    <dbReference type="NCBI Taxonomy" id="42192"/>
    <lineage>
        <taxon>Eukaryota</taxon>
        <taxon>Metazoa</taxon>
        <taxon>Spiralia</taxon>
        <taxon>Lophotrochozoa</taxon>
        <taxon>Mollusca</taxon>
        <taxon>Bivalvia</taxon>
        <taxon>Autobranchia</taxon>
        <taxon>Pteriomorphia</taxon>
        <taxon>Mytilida</taxon>
        <taxon>Mytiloidea</taxon>
        <taxon>Mytilidae</taxon>
        <taxon>Mytilinae</taxon>
        <taxon>Mytilus</taxon>
    </lineage>
</organism>
<keyword evidence="4" id="KW-1185">Reference proteome</keyword>
<sequence>MLEGINRSRPKIRDSRLPITKELLLLIVKILPFICSSSYEVKLFKAAFSLAYHGLLRIGELAVSNGKSAHIISISDVSWSSFGVLNIRVPSSKTDQLGTGALITLQSQPNSETCPCKLIKSFLVDRPPLPGALFCQDNGAAVTRYQFITVLKKSMERVGVNYKNYSSHSFRIGCATSLSLGGVPDAIIMQLGRWKSNAYKTYIRS</sequence>
<proteinExistence type="predicted"/>
<evidence type="ECO:0000313" key="4">
    <source>
        <dbReference type="Proteomes" id="UP000507470"/>
    </source>
</evidence>
<dbReference type="GO" id="GO:0006310">
    <property type="term" value="P:DNA recombination"/>
    <property type="evidence" value="ECO:0007669"/>
    <property type="project" value="UniProtKB-KW"/>
</dbReference>
<dbReference type="SUPFAM" id="SSF56349">
    <property type="entry name" value="DNA breaking-rejoining enzymes"/>
    <property type="match status" value="1"/>
</dbReference>
<keyword evidence="1" id="KW-0233">DNA recombination</keyword>
<feature type="domain" description="Tyr recombinase" evidence="2">
    <location>
        <begin position="18"/>
        <end position="205"/>
    </location>
</feature>
<accession>A0A6J8A3T2</accession>
<dbReference type="GO" id="GO:0003677">
    <property type="term" value="F:DNA binding"/>
    <property type="evidence" value="ECO:0007669"/>
    <property type="project" value="InterPro"/>
</dbReference>
<protein>
    <recommendedName>
        <fullName evidence="2">Tyr recombinase domain-containing protein</fullName>
    </recommendedName>
</protein>
<dbReference type="PANTHER" id="PTHR34605">
    <property type="entry name" value="PHAGE_INTEGRASE DOMAIN-CONTAINING PROTEIN"/>
    <property type="match status" value="1"/>
</dbReference>
<dbReference type="InterPro" id="IPR011010">
    <property type="entry name" value="DNA_brk_join_enz"/>
</dbReference>
<dbReference type="Gene3D" id="1.10.443.10">
    <property type="entry name" value="Intergrase catalytic core"/>
    <property type="match status" value="1"/>
</dbReference>